<feature type="domain" description="Metallo-beta-lactamase" evidence="7">
    <location>
        <begin position="544"/>
        <end position="745"/>
    </location>
</feature>
<name>A0ABX6N692_9BURK</name>
<gene>
    <name evidence="9" type="ORF">HKT17_05200</name>
</gene>
<keyword evidence="5 6" id="KW-0472">Membrane</keyword>
<comment type="subcellular location">
    <subcellularLocation>
        <location evidence="1">Cell membrane</location>
        <topology evidence="1">Multi-pass membrane protein</topology>
    </subcellularLocation>
</comment>
<feature type="transmembrane region" description="Helical" evidence="6">
    <location>
        <begin position="301"/>
        <end position="323"/>
    </location>
</feature>
<evidence type="ECO:0000256" key="3">
    <source>
        <dbReference type="ARBA" id="ARBA00022692"/>
    </source>
</evidence>
<evidence type="ECO:0000259" key="8">
    <source>
        <dbReference type="Pfam" id="PF03772"/>
    </source>
</evidence>
<evidence type="ECO:0000256" key="5">
    <source>
        <dbReference type="ARBA" id="ARBA00023136"/>
    </source>
</evidence>
<feature type="domain" description="ComEC/Rec2-related protein" evidence="8">
    <location>
        <begin position="242"/>
        <end position="507"/>
    </location>
</feature>
<feature type="transmembrane region" description="Helical" evidence="6">
    <location>
        <begin position="38"/>
        <end position="54"/>
    </location>
</feature>
<dbReference type="Pfam" id="PF03772">
    <property type="entry name" value="Competence"/>
    <property type="match status" value="1"/>
</dbReference>
<dbReference type="InterPro" id="IPR035681">
    <property type="entry name" value="ComA-like_MBL"/>
</dbReference>
<feature type="transmembrane region" description="Helical" evidence="6">
    <location>
        <begin position="263"/>
        <end position="289"/>
    </location>
</feature>
<feature type="transmembrane region" description="Helical" evidence="6">
    <location>
        <begin position="434"/>
        <end position="453"/>
    </location>
</feature>
<accession>A0ABX6N692</accession>
<organism evidence="9 10">
    <name type="scientific">Limnobacter profundi</name>
    <dbReference type="NCBI Taxonomy" id="2732163"/>
    <lineage>
        <taxon>Bacteria</taxon>
        <taxon>Pseudomonadati</taxon>
        <taxon>Pseudomonadota</taxon>
        <taxon>Betaproteobacteria</taxon>
        <taxon>Burkholderiales</taxon>
        <taxon>Burkholderiaceae</taxon>
        <taxon>Limnobacter</taxon>
    </lineage>
</organism>
<dbReference type="SUPFAM" id="SSF56281">
    <property type="entry name" value="Metallo-hydrolase/oxidoreductase"/>
    <property type="match status" value="1"/>
</dbReference>
<dbReference type="RefSeq" id="WP_171098351.1">
    <property type="nucleotide sequence ID" value="NZ_CP053084.1"/>
</dbReference>
<proteinExistence type="predicted"/>
<evidence type="ECO:0000256" key="2">
    <source>
        <dbReference type="ARBA" id="ARBA00022475"/>
    </source>
</evidence>
<dbReference type="Gene3D" id="3.60.15.10">
    <property type="entry name" value="Ribonuclease Z/Hydroxyacylglutathione hydrolase-like"/>
    <property type="match status" value="1"/>
</dbReference>
<dbReference type="Pfam" id="PF00753">
    <property type="entry name" value="Lactamase_B"/>
    <property type="match status" value="1"/>
</dbReference>
<feature type="transmembrane region" description="Helical" evidence="6">
    <location>
        <begin position="492"/>
        <end position="512"/>
    </location>
</feature>
<evidence type="ECO:0000256" key="4">
    <source>
        <dbReference type="ARBA" id="ARBA00022989"/>
    </source>
</evidence>
<evidence type="ECO:0000259" key="7">
    <source>
        <dbReference type="Pfam" id="PF00753"/>
    </source>
</evidence>
<evidence type="ECO:0000313" key="9">
    <source>
        <dbReference type="EMBL" id="QJR29147.1"/>
    </source>
</evidence>
<reference evidence="9 10" key="1">
    <citation type="submission" date="2020-05" db="EMBL/GenBank/DDBJ databases">
        <title>Compete genome of Limnobacter sp. SAORIC-580.</title>
        <authorList>
            <person name="Song J."/>
            <person name="Cho J.-C."/>
        </authorList>
    </citation>
    <scope>NUCLEOTIDE SEQUENCE [LARGE SCALE GENOMIC DNA]</scope>
    <source>
        <strain evidence="9 10">SAORIC-580</strain>
    </source>
</reference>
<evidence type="ECO:0000313" key="10">
    <source>
        <dbReference type="Proteomes" id="UP000501130"/>
    </source>
</evidence>
<feature type="transmembrane region" description="Helical" evidence="6">
    <location>
        <begin position="352"/>
        <end position="385"/>
    </location>
</feature>
<dbReference type="InterPro" id="IPR004797">
    <property type="entry name" value="Competence_ComEC/Rec2"/>
</dbReference>
<dbReference type="PANTHER" id="PTHR30619:SF1">
    <property type="entry name" value="RECOMBINATION PROTEIN 2"/>
    <property type="match status" value="1"/>
</dbReference>
<dbReference type="Proteomes" id="UP000501130">
    <property type="component" value="Chromosome"/>
</dbReference>
<keyword evidence="2" id="KW-1003">Cell membrane</keyword>
<dbReference type="InterPro" id="IPR052159">
    <property type="entry name" value="Competence_DNA_uptake"/>
</dbReference>
<keyword evidence="10" id="KW-1185">Reference proteome</keyword>
<sequence length="811" mass="89874">MPSLPLFTTAYLLSLLLFHGQATLPWIWSMAFDTFGEKSVILFAWSAVFLLLGIRGGVSRQATEKLGWFILGFAMAQLCTGIQAAAHQQAQVPLACNKQTIQSEFRLLEKAFRDNNAQTWLIEHTPRDHAVATQCLVTGARLQNFVETVSTYRALQPGEYFRATVRIKSPKAPLQLEGFDVHRHWFANRIAGTAQFKSKLEQLPEQTTLNPLVWMERARLQIAGTIVTALQSHPEQALVLAMVVGDQGLISPEDREMFSATGIAHLVAISGLHITLFAMLAGKLFGALWRRSTRLCLRVPAPLAGSAFGLLFAVLYGLVAGWGVPAQRTVFMLFALFVGQVRGGMQSSWDTFFLALFLTLAFDNWAVLDTGFILSFGAVAVLIFVTQGHYHFIKPKHEFIANAVKAQYTVTIGLVLPCAMLFNQQSLISPLANALSIPWMSFVSTPLALLGGLTQQPVLLWLAGNSLSLQREWLVFFNELSWATLPIHNQPWWVNGLVGLGCLILILPAGLIPRWTGITLIALLLLPPPRPEHHDFWMTLMDVGQGTAISIQTQNHLLIYDAGPAFNARADSARRVVLPWMAAHGYRRADMFMLSHDDADHSGGAPLLLQKAPPVQFASSINKQHSLNLLAQTLKSDTAQCHVLKPWTWDGVTFTPIGLDTPAHSHQKLLAKNNQSCVLKVSNANHSVLLTGDIEAISEIALLTQHGANALKSRVLIVPHHGSKTSSTMPFLQAVRPEYALIQAGWENQFGHPHKAVIERYEAMGVQWSNTAQNGAMKWRFKHLDFQPEVDNAHALRQRYWHMHESGAKGR</sequence>
<dbReference type="PANTHER" id="PTHR30619">
    <property type="entry name" value="DNA INTERNALIZATION/COMPETENCE PROTEIN COMEC/REC2"/>
    <property type="match status" value="1"/>
</dbReference>
<keyword evidence="3 6" id="KW-0812">Transmembrane</keyword>
<evidence type="ECO:0000256" key="1">
    <source>
        <dbReference type="ARBA" id="ARBA00004651"/>
    </source>
</evidence>
<dbReference type="NCBIfam" id="TIGR00360">
    <property type="entry name" value="ComEC_N-term"/>
    <property type="match status" value="1"/>
</dbReference>
<dbReference type="NCBIfam" id="TIGR00361">
    <property type="entry name" value="ComEC_Rec2"/>
    <property type="match status" value="1"/>
</dbReference>
<dbReference type="InterPro" id="IPR001279">
    <property type="entry name" value="Metallo-B-lactamas"/>
</dbReference>
<feature type="transmembrane region" description="Helical" evidence="6">
    <location>
        <begin position="66"/>
        <end position="86"/>
    </location>
</feature>
<dbReference type="InterPro" id="IPR004477">
    <property type="entry name" value="ComEC_N"/>
</dbReference>
<dbReference type="CDD" id="cd07731">
    <property type="entry name" value="ComA-like_MBL-fold"/>
    <property type="match status" value="1"/>
</dbReference>
<keyword evidence="4 6" id="KW-1133">Transmembrane helix</keyword>
<feature type="transmembrane region" description="Helical" evidence="6">
    <location>
        <begin position="405"/>
        <end position="422"/>
    </location>
</feature>
<dbReference type="EMBL" id="CP053084">
    <property type="protein sequence ID" value="QJR29147.1"/>
    <property type="molecule type" value="Genomic_DNA"/>
</dbReference>
<evidence type="ECO:0000256" key="6">
    <source>
        <dbReference type="SAM" id="Phobius"/>
    </source>
</evidence>
<dbReference type="InterPro" id="IPR036866">
    <property type="entry name" value="RibonucZ/Hydroxyglut_hydro"/>
</dbReference>
<protein>
    <submittedName>
        <fullName evidence="9">DNA internalization-related competence protein ComEC/Rec2</fullName>
    </submittedName>
</protein>